<keyword evidence="2" id="KW-1185">Reference proteome</keyword>
<organism evidence="1 2">
    <name type="scientific">Chaetomium tenue</name>
    <dbReference type="NCBI Taxonomy" id="1854479"/>
    <lineage>
        <taxon>Eukaryota</taxon>
        <taxon>Fungi</taxon>
        <taxon>Dikarya</taxon>
        <taxon>Ascomycota</taxon>
        <taxon>Pezizomycotina</taxon>
        <taxon>Sordariomycetes</taxon>
        <taxon>Sordariomycetidae</taxon>
        <taxon>Sordariales</taxon>
        <taxon>Chaetomiaceae</taxon>
        <taxon>Chaetomium</taxon>
    </lineage>
</organism>
<reference evidence="1 2" key="1">
    <citation type="journal article" date="2021" name="Nat. Commun.">
        <title>Genetic determinants of endophytism in the Arabidopsis root mycobiome.</title>
        <authorList>
            <person name="Mesny F."/>
            <person name="Miyauchi S."/>
            <person name="Thiergart T."/>
            <person name="Pickel B."/>
            <person name="Atanasova L."/>
            <person name="Karlsson M."/>
            <person name="Huettel B."/>
            <person name="Barry K.W."/>
            <person name="Haridas S."/>
            <person name="Chen C."/>
            <person name="Bauer D."/>
            <person name="Andreopoulos W."/>
            <person name="Pangilinan J."/>
            <person name="LaButti K."/>
            <person name="Riley R."/>
            <person name="Lipzen A."/>
            <person name="Clum A."/>
            <person name="Drula E."/>
            <person name="Henrissat B."/>
            <person name="Kohler A."/>
            <person name="Grigoriev I.V."/>
            <person name="Martin F.M."/>
            <person name="Hacquard S."/>
        </authorList>
    </citation>
    <scope>NUCLEOTIDE SEQUENCE [LARGE SCALE GENOMIC DNA]</scope>
    <source>
        <strain evidence="1 2">MPI-SDFR-AT-0079</strain>
    </source>
</reference>
<sequence>MSGTTVAAVDPQLGSGLAQIPLEVLIRITHHISTTDLGNVRLSCKALEQGLFNFFSHEFFRKKQFMVLTESLQALIDISKHPNLSPFLKHVIIATDRLVPVYYNSPSRDDKSRVRLELANADHMQLIAAGGLRDMLAEAFANLTNLETVDIRDFNSPSRSRDGRGTEWRSWGAKTLAESTGNAVATSPRHNQDAYLSQVFSAVIAALAAAQARPNSLEVLARASARSGFISFALHDHAFYIPPRMEAAISPVLANLKSLHLILGLANNSRMRPFMFQKFLSLTINLTWLRVNFKDSSWDQQEEVLSWLALKDTQKPNASFDMAPIQPPLERLDLGDTELKPETVLNLIVKFAPTLTSLYLRRVCLINENSDHTTTKINPWDRCLSVLSKVRGLNLRTLSLSQIAHRNSGFRGNVPFKPTGDGPETRDWTCSTSLVTLDKAVAQAIAVMAPVWPQEPDPDQMDEDDEDEDEEEDDDDNEVSSDEEGGDEGDGDGDADN</sequence>
<protein>
    <submittedName>
        <fullName evidence="1">Uncharacterized protein</fullName>
    </submittedName>
</protein>
<comment type="caution">
    <text evidence="1">The sequence shown here is derived from an EMBL/GenBank/DDBJ whole genome shotgun (WGS) entry which is preliminary data.</text>
</comment>
<evidence type="ECO:0000313" key="1">
    <source>
        <dbReference type="EMBL" id="KAH6641156.1"/>
    </source>
</evidence>
<dbReference type="Proteomes" id="UP000724584">
    <property type="component" value="Unassembled WGS sequence"/>
</dbReference>
<dbReference type="EMBL" id="JAGIZQ010000002">
    <property type="protein sequence ID" value="KAH6641156.1"/>
    <property type="molecule type" value="Genomic_DNA"/>
</dbReference>
<name>A0ACB7PKB8_9PEZI</name>
<accession>A0ACB7PKB8</accession>
<proteinExistence type="predicted"/>
<gene>
    <name evidence="1" type="ORF">F5144DRAFT_599807</name>
</gene>
<evidence type="ECO:0000313" key="2">
    <source>
        <dbReference type="Proteomes" id="UP000724584"/>
    </source>
</evidence>